<proteinExistence type="predicted"/>
<dbReference type="InterPro" id="IPR012337">
    <property type="entry name" value="RNaseH-like_sf"/>
</dbReference>
<name>A0A2N9FWL7_FAGSY</name>
<feature type="domain" description="RNase H type-1" evidence="1">
    <location>
        <begin position="472"/>
        <end position="592"/>
    </location>
</feature>
<protein>
    <submittedName>
        <fullName evidence="3">Uncharacterized protein</fullName>
    </submittedName>
</protein>
<dbReference type="GO" id="GO:0004523">
    <property type="term" value="F:RNA-DNA hybrid ribonuclease activity"/>
    <property type="evidence" value="ECO:0007669"/>
    <property type="project" value="InterPro"/>
</dbReference>
<dbReference type="GO" id="GO:0003676">
    <property type="term" value="F:nucleic acid binding"/>
    <property type="evidence" value="ECO:0007669"/>
    <property type="project" value="InterPro"/>
</dbReference>
<evidence type="ECO:0000259" key="1">
    <source>
        <dbReference type="Pfam" id="PF13456"/>
    </source>
</evidence>
<dbReference type="InterPro" id="IPR002156">
    <property type="entry name" value="RNaseH_domain"/>
</dbReference>
<evidence type="ECO:0000313" key="3">
    <source>
        <dbReference type="EMBL" id="SPC91692.1"/>
    </source>
</evidence>
<dbReference type="EMBL" id="OIVN01001245">
    <property type="protein sequence ID" value="SPC91692.1"/>
    <property type="molecule type" value="Genomic_DNA"/>
</dbReference>
<dbReference type="InterPro" id="IPR036397">
    <property type="entry name" value="RNaseH_sf"/>
</dbReference>
<gene>
    <name evidence="3" type="ORF">FSB_LOCUS19574</name>
</gene>
<dbReference type="Gene3D" id="3.30.420.10">
    <property type="entry name" value="Ribonuclease H-like superfamily/Ribonuclease H"/>
    <property type="match status" value="1"/>
</dbReference>
<dbReference type="InterPro" id="IPR044730">
    <property type="entry name" value="RNase_H-like_dom_plant"/>
</dbReference>
<sequence length="633" mass="71082">MSLIYSKGKTMKLDHKNCQSIKDVLDTFCELSGQKVNLHKSKAYFSPNVNSGLRSDLCSVLGIDSTPNLGRYLGVPIKHPGSSTHDFDFVVERVQNKLAGWKANLLSMAGRVVLTQAVSSAIPSYVMQGAVLPGITLKALDRINRNFIWGTTEVKRKTHLVSWRKIACHKFEGGLGVMAAKPKNLALAAKLCWRFRSNPHELWAQVSSVNIFRVLHLESMHCREPGLLSAEDGTWHFHRLSFVLPDHVVLSIKALAVRQSTVGVNSLVWCSSSNGDFDSKNAYSLALNEKKNFSPFLGHWIWKLKTLPKIQFMLWKCFHRSLPVKDVLFCRNIVESPVCDICHEESETILHVLRDCSISRRFWIETGISSRSSLFFDSECLDWLKTNACNHTKLTDKPFTWSNFFLFGIWHLWFQRNKSIFQHINPNPTLHCFVEKLVIEFSYCVLGGFVDRISGHIQIRWEKPASNWSKLNSDGSFVHNTGIAGGGGLIRNSDGDWIMGYARNIGATSSEAAELWALRDGLTLCHQLQLTAVEVELDAKLIVNAITNNSCCHSALSPLIDDCRKLLSQLPQAKVLHCYREANFCADALAKMGTSLEQDFILSNLGRGCVGWGRRRWQVTWCLGSGWSDGAAA</sequence>
<dbReference type="Pfam" id="PF13966">
    <property type="entry name" value="zf-RVT"/>
    <property type="match status" value="1"/>
</dbReference>
<accession>A0A2N9FWL7</accession>
<evidence type="ECO:0000259" key="2">
    <source>
        <dbReference type="Pfam" id="PF13966"/>
    </source>
</evidence>
<dbReference type="CDD" id="cd06222">
    <property type="entry name" value="RNase_H_like"/>
    <property type="match status" value="1"/>
</dbReference>
<organism evidence="3">
    <name type="scientific">Fagus sylvatica</name>
    <name type="common">Beechnut</name>
    <dbReference type="NCBI Taxonomy" id="28930"/>
    <lineage>
        <taxon>Eukaryota</taxon>
        <taxon>Viridiplantae</taxon>
        <taxon>Streptophyta</taxon>
        <taxon>Embryophyta</taxon>
        <taxon>Tracheophyta</taxon>
        <taxon>Spermatophyta</taxon>
        <taxon>Magnoliopsida</taxon>
        <taxon>eudicotyledons</taxon>
        <taxon>Gunneridae</taxon>
        <taxon>Pentapetalae</taxon>
        <taxon>rosids</taxon>
        <taxon>fabids</taxon>
        <taxon>Fagales</taxon>
        <taxon>Fagaceae</taxon>
        <taxon>Fagus</taxon>
    </lineage>
</organism>
<dbReference type="InterPro" id="IPR026960">
    <property type="entry name" value="RVT-Znf"/>
</dbReference>
<feature type="domain" description="Reverse transcriptase zinc-binding" evidence="2">
    <location>
        <begin position="277"/>
        <end position="363"/>
    </location>
</feature>
<dbReference type="Pfam" id="PF13456">
    <property type="entry name" value="RVT_3"/>
    <property type="match status" value="1"/>
</dbReference>
<dbReference type="PANTHER" id="PTHR33116">
    <property type="entry name" value="REVERSE TRANSCRIPTASE ZINC-BINDING DOMAIN-CONTAINING PROTEIN-RELATED-RELATED"/>
    <property type="match status" value="1"/>
</dbReference>
<dbReference type="SUPFAM" id="SSF53098">
    <property type="entry name" value="Ribonuclease H-like"/>
    <property type="match status" value="1"/>
</dbReference>
<dbReference type="PANTHER" id="PTHR33116:SF70">
    <property type="entry name" value="NON-LTR RETROELEMENT REVERSE TRANSCRIPTASE-LIKE PROTEIN"/>
    <property type="match status" value="1"/>
</dbReference>
<dbReference type="AlphaFoldDB" id="A0A2N9FWL7"/>
<reference evidence="3" key="1">
    <citation type="submission" date="2018-02" db="EMBL/GenBank/DDBJ databases">
        <authorList>
            <person name="Cohen D.B."/>
            <person name="Kent A.D."/>
        </authorList>
    </citation>
    <scope>NUCLEOTIDE SEQUENCE</scope>
</reference>